<dbReference type="GO" id="GO:0016020">
    <property type="term" value="C:membrane"/>
    <property type="evidence" value="ECO:0000318"/>
    <property type="project" value="GO_Central"/>
</dbReference>
<dbReference type="AlphaFoldDB" id="A0A061G182"/>
<keyword evidence="1" id="KW-0812">Transmembrane</keyword>
<dbReference type="InParanoid" id="A0A061G182"/>
<proteinExistence type="predicted"/>
<protein>
    <submittedName>
        <fullName evidence="4">Binding-like protein</fullName>
    </submittedName>
</protein>
<evidence type="ECO:0000259" key="3">
    <source>
        <dbReference type="Pfam" id="PF22936"/>
    </source>
</evidence>
<feature type="transmembrane region" description="Helical" evidence="1">
    <location>
        <begin position="580"/>
        <end position="598"/>
    </location>
</feature>
<organism evidence="4 5">
    <name type="scientific">Theobroma cacao</name>
    <name type="common">Cacao</name>
    <name type="synonym">Cocoa</name>
    <dbReference type="NCBI Taxonomy" id="3641"/>
    <lineage>
        <taxon>Eukaryota</taxon>
        <taxon>Viridiplantae</taxon>
        <taxon>Streptophyta</taxon>
        <taxon>Embryophyta</taxon>
        <taxon>Tracheophyta</taxon>
        <taxon>Spermatophyta</taxon>
        <taxon>Magnoliopsida</taxon>
        <taxon>eudicotyledons</taxon>
        <taxon>Gunneridae</taxon>
        <taxon>Pentapetalae</taxon>
        <taxon>rosids</taxon>
        <taxon>malvids</taxon>
        <taxon>Malvales</taxon>
        <taxon>Malvaceae</taxon>
        <taxon>Byttnerioideae</taxon>
        <taxon>Theobroma</taxon>
    </lineage>
</organism>
<dbReference type="Gramene" id="EOY20784">
    <property type="protein sequence ID" value="EOY20784"/>
    <property type="gene ID" value="TCM_012122"/>
</dbReference>
<feature type="domain" description="PGG" evidence="2">
    <location>
        <begin position="569"/>
        <end position="682"/>
    </location>
</feature>
<feature type="domain" description="Retrovirus-related Pol polyprotein from transposon TNT 1-94-like beta-barrel" evidence="3">
    <location>
        <begin position="218"/>
        <end position="295"/>
    </location>
</feature>
<dbReference type="eggNOG" id="KOG0504">
    <property type="taxonomic scope" value="Eukaryota"/>
</dbReference>
<name>A0A061G182_THECC</name>
<keyword evidence="1" id="KW-1133">Transmembrane helix</keyword>
<dbReference type="InterPro" id="IPR054722">
    <property type="entry name" value="PolX-like_BBD"/>
</dbReference>
<dbReference type="EMBL" id="CM001881">
    <property type="protein sequence ID" value="EOY20784.1"/>
    <property type="molecule type" value="Genomic_DNA"/>
</dbReference>
<feature type="transmembrane region" description="Helical" evidence="1">
    <location>
        <begin position="662"/>
        <end position="684"/>
    </location>
</feature>
<accession>A0A061G182</accession>
<reference evidence="4 5" key="1">
    <citation type="journal article" date="2013" name="Genome Biol.">
        <title>The genome sequence of the most widely cultivated cacao type and its use to identify candidate genes regulating pod color.</title>
        <authorList>
            <person name="Motamayor J.C."/>
            <person name="Mockaitis K."/>
            <person name="Schmutz J."/>
            <person name="Haiminen N."/>
            <person name="Iii D.L."/>
            <person name="Cornejo O."/>
            <person name="Findley S.D."/>
            <person name="Zheng P."/>
            <person name="Utro F."/>
            <person name="Royaert S."/>
            <person name="Saski C."/>
            <person name="Jenkins J."/>
            <person name="Podicheti R."/>
            <person name="Zhao M."/>
            <person name="Scheffler B.E."/>
            <person name="Stack J.C."/>
            <person name="Feltus F.A."/>
            <person name="Mustiga G.M."/>
            <person name="Amores F."/>
            <person name="Phillips W."/>
            <person name="Marelli J.P."/>
            <person name="May G.D."/>
            <person name="Shapiro H."/>
            <person name="Ma J."/>
            <person name="Bustamante C.D."/>
            <person name="Schnell R.J."/>
            <person name="Main D."/>
            <person name="Gilbert D."/>
            <person name="Parida L."/>
            <person name="Kuhn D.N."/>
        </authorList>
    </citation>
    <scope>NUCLEOTIDE SEQUENCE [LARGE SCALE GENOMIC DNA]</scope>
    <source>
        <strain evidence="5">cv. Matina 1-6</strain>
    </source>
</reference>
<dbReference type="PANTHER" id="PTHR24177:SF329">
    <property type="entry name" value="ANKYRIN REPEAT PROTEIN"/>
    <property type="match status" value="1"/>
</dbReference>
<dbReference type="Pfam" id="PF22936">
    <property type="entry name" value="Pol_BBD"/>
    <property type="match status" value="1"/>
</dbReference>
<evidence type="ECO:0000313" key="4">
    <source>
        <dbReference type="EMBL" id="EOY20784.1"/>
    </source>
</evidence>
<keyword evidence="1" id="KW-0472">Membrane</keyword>
<evidence type="ECO:0000259" key="2">
    <source>
        <dbReference type="Pfam" id="PF13962"/>
    </source>
</evidence>
<feature type="transmembrane region" description="Helical" evidence="1">
    <location>
        <begin position="690"/>
        <end position="708"/>
    </location>
</feature>
<gene>
    <name evidence="4" type="ORF">TCM_012122</name>
</gene>
<keyword evidence="5" id="KW-1185">Reference proteome</keyword>
<dbReference type="Proteomes" id="UP000026915">
    <property type="component" value="Chromosome 3"/>
</dbReference>
<dbReference type="InterPro" id="IPR026961">
    <property type="entry name" value="PGG_dom"/>
</dbReference>
<feature type="transmembrane region" description="Helical" evidence="1">
    <location>
        <begin position="618"/>
        <end position="641"/>
    </location>
</feature>
<dbReference type="Pfam" id="PF13962">
    <property type="entry name" value="PGG"/>
    <property type="match status" value="1"/>
</dbReference>
<dbReference type="PANTHER" id="PTHR24177">
    <property type="entry name" value="CASKIN"/>
    <property type="match status" value="1"/>
</dbReference>
<evidence type="ECO:0000256" key="1">
    <source>
        <dbReference type="SAM" id="Phobius"/>
    </source>
</evidence>
<sequence length="733" mass="81929">MSNMIAASDVAQFNQSSVDQAIFNAAQWGITEFIVEIIKPNLDLLMIYDQHLRNIFQIAIAHRQEKVFSLIYGLDTIKYLFLPFRDRMGNNMLHLAGKLSPESQLKLQKISGAALQMQRELQWFKLKKVDVKVEEDEKASLPDSYEVFVESLICGMDTMTLEQAQATLMSREARKKSKEGDRDPSDLALVTGVCRRKSTGDDCDVLTILENMNANSDWYLDSAFTTHICYQKDCFDLLQERVVGNLTLGNKSIVKVMGLRVVKVKMFDGVVCSSGGVAYVPKMRDMVLMRGNLHNGLYHLKCEASKGWEQCTGDGSYQSEISFAEEVVEGSHGVDDGERTKNLSICRWSHGFPYGRLPQPVASLLTWVGSSFQRRQIWWRDGRAPSPVGELLIAASVKSALPFSVDKIWWRNGLVPSHAGELLLAASLKSALPNRQQIWWRDGLVPSHADELLLAASLKLALPNRRQTLSRNRIILLQVPPLPMLQCPLSFIPDSRVLEGARSIALSLGTRGQVPLSCQTRIFRVWQVREVPGRELESIVPPRFDQNNKGETPYEAFDRSHAELVKEGEKWMKDIAQSSTVVGTLIITIMFAALFTVPGGPDQDTGVPLLLKNKPFKVFIISDAISLFASTTSVLIFVGILTSRYTADDFLKSLPNKLIIGLSSLFISIATMMVAFSSTVIIMVKGQLEIVIPIVLLAGIPIGLFVWLQFPLLVKIFISTYGPGIFDRKMKWV</sequence>
<dbReference type="STRING" id="3641.A0A061G182"/>
<dbReference type="HOGENOM" id="CLU_378310_0_0_1"/>
<evidence type="ECO:0000313" key="5">
    <source>
        <dbReference type="Proteomes" id="UP000026915"/>
    </source>
</evidence>